<dbReference type="InterPro" id="IPR001709">
    <property type="entry name" value="Flavoprot_Pyr_Nucl_cyt_Rdtase"/>
</dbReference>
<dbReference type="HAMAP" id="MF_03178">
    <property type="entry name" value="NDOR1"/>
    <property type="match status" value="1"/>
</dbReference>
<dbReference type="FunFam" id="1.20.990.10:FF:000013">
    <property type="entry name" value="NADPH-dependent diflavin oxidoreductase 1"/>
    <property type="match status" value="1"/>
</dbReference>
<name>A0A6A6DP42_9PEZI</name>
<dbReference type="Pfam" id="PF00667">
    <property type="entry name" value="FAD_binding_1"/>
    <property type="match status" value="1"/>
</dbReference>
<dbReference type="Gene3D" id="1.20.990.10">
    <property type="entry name" value="NADPH-cytochrome p450 Reductase, Chain A, domain 3"/>
    <property type="match status" value="1"/>
</dbReference>
<comment type="similarity">
    <text evidence="9">In the C-terminal section; belongs to the flavoprotein pyridine nucleotide cytochrome reductase family.</text>
</comment>
<feature type="binding site" evidence="9">
    <location>
        <position position="635"/>
    </location>
    <ligand>
        <name>FAD</name>
        <dbReference type="ChEBI" id="CHEBI:57692"/>
    </ligand>
</feature>
<organism evidence="13 14">
    <name type="scientific">Zopfia rhizophila CBS 207.26</name>
    <dbReference type="NCBI Taxonomy" id="1314779"/>
    <lineage>
        <taxon>Eukaryota</taxon>
        <taxon>Fungi</taxon>
        <taxon>Dikarya</taxon>
        <taxon>Ascomycota</taxon>
        <taxon>Pezizomycotina</taxon>
        <taxon>Dothideomycetes</taxon>
        <taxon>Dothideomycetes incertae sedis</taxon>
        <taxon>Zopfiaceae</taxon>
        <taxon>Zopfia</taxon>
    </lineage>
</organism>
<dbReference type="InterPro" id="IPR017927">
    <property type="entry name" value="FAD-bd_FR_type"/>
</dbReference>
<evidence type="ECO:0000259" key="11">
    <source>
        <dbReference type="PROSITE" id="PS50902"/>
    </source>
</evidence>
<feature type="binding site" evidence="9">
    <location>
        <begin position="554"/>
        <end position="555"/>
    </location>
    <ligand>
        <name>NADP(+)</name>
        <dbReference type="ChEBI" id="CHEBI:58349"/>
    </ligand>
</feature>
<feature type="binding site" evidence="9">
    <location>
        <begin position="63"/>
        <end position="66"/>
    </location>
    <ligand>
        <name>FMN</name>
        <dbReference type="ChEBI" id="CHEBI:58210"/>
    </ligand>
</feature>
<dbReference type="FunFam" id="3.40.50.360:FF:000034">
    <property type="entry name" value="NADPH-dependent diflavin oxidoreductase 1"/>
    <property type="match status" value="1"/>
</dbReference>
<sequence>MGSTGQERTALVLYGSETGNAQDVAEELGRITERLRFDTHVSELNSINLRQLLQYSVIIITISTTGQGDLPANSQTFWKALRSARLRPSCLQQVRFASFGLGDTSYPKFNWAHRKLYNRLLQLGAQPVCDRGEADEQHPEGVDGTFLPWSTKLRQRLLEEYPLPDGVEPIPYDVLLDPKWLLERASSSSADPQSDSKESPLAHDGGIAERPPLDLLDIPGSLTAKVLSNERITPPTHWQDVRHLILDAPEYRPYIPGDVLTIYPKNFPSDVKEFLRVMKWDSMADVPLKFKASSPISFTSPLPVPNVSSSASITLRTLLTNHLDIMSIPRRSFFTQLAHFTNDEYHRERLLEFTNPEYIDELYDYTTRPRRSILEVLQEFTSVQVPWQRVCSVIPAIRGRQFSIASALLPQPTKEIQTRIELLIAIVKYRTVIKRIRQGVCTRYIASLQPDQEISVTLQKGGLRVTKAETPKPIVMIGPGTGVAPMRALIYQRKQWRQELQQTNGEQVGRSHEDRYKDVLFYGCRNAEADFFFKDEWEALKSKGVPLDVFPAFSRDQRHKVYVQDLVRQHSARVYDALAKKGGLVYICGSSGKMPQAVREALIETFQSHGSLSREEAEAYLVGMEKSGRYKQETW</sequence>
<dbReference type="SUPFAM" id="SSF63380">
    <property type="entry name" value="Riboflavin synthase domain-like"/>
    <property type="match status" value="1"/>
</dbReference>
<comment type="similarity">
    <text evidence="9">Belongs to the NADPH-dependent diflavin oxidoreductase NDOR1 family.</text>
</comment>
<dbReference type="Pfam" id="PF00175">
    <property type="entry name" value="NAD_binding_1"/>
    <property type="match status" value="1"/>
</dbReference>
<dbReference type="Gene3D" id="3.40.50.360">
    <property type="match status" value="1"/>
</dbReference>
<keyword evidence="4 9" id="KW-0285">Flavoprotein</keyword>
<dbReference type="InterPro" id="IPR003097">
    <property type="entry name" value="CysJ-like_FAD-binding"/>
</dbReference>
<dbReference type="Pfam" id="PF00258">
    <property type="entry name" value="Flavodoxin_1"/>
    <property type="match status" value="1"/>
</dbReference>
<feature type="domain" description="FAD-binding FR-type" evidence="12">
    <location>
        <begin position="219"/>
        <end position="466"/>
    </location>
</feature>
<keyword evidence="6 9" id="KW-0274">FAD</keyword>
<dbReference type="EC" id="1.18.1.-" evidence="9"/>
<feature type="binding site" evidence="9">
    <location>
        <begin position="560"/>
        <end position="564"/>
    </location>
    <ligand>
        <name>NADP(+)</name>
        <dbReference type="ChEBI" id="CHEBI:58349"/>
    </ligand>
</feature>
<dbReference type="InterPro" id="IPR008254">
    <property type="entry name" value="Flavodoxin/NO_synth"/>
</dbReference>
<keyword evidence="7 9" id="KW-0521">NADP</keyword>
<evidence type="ECO:0000256" key="3">
    <source>
        <dbReference type="ARBA" id="ARBA00022490"/>
    </source>
</evidence>
<gene>
    <name evidence="9" type="primary">TAH18</name>
    <name evidence="13" type="ORF">K469DRAFT_714307</name>
</gene>
<comment type="cofactor">
    <cofactor evidence="1 9">
        <name>FMN</name>
        <dbReference type="ChEBI" id="CHEBI:58210"/>
    </cofactor>
</comment>
<evidence type="ECO:0000256" key="5">
    <source>
        <dbReference type="ARBA" id="ARBA00022643"/>
    </source>
</evidence>
<comment type="similarity">
    <text evidence="9">In the N-terminal section; belongs to the flavodoxin family.</text>
</comment>
<keyword evidence="9" id="KW-0496">Mitochondrion</keyword>
<feature type="binding site" evidence="9">
    <location>
        <position position="481"/>
    </location>
    <ligand>
        <name>NADP(+)</name>
        <dbReference type="ChEBI" id="CHEBI:58349"/>
    </ligand>
</feature>
<comment type="caution">
    <text evidence="9">Lacks conserved residue(s) required for the propagation of feature annotation.</text>
</comment>
<dbReference type="PANTHER" id="PTHR19384">
    <property type="entry name" value="NITRIC OXIDE SYNTHASE-RELATED"/>
    <property type="match status" value="1"/>
</dbReference>
<evidence type="ECO:0000313" key="13">
    <source>
        <dbReference type="EMBL" id="KAF2180733.1"/>
    </source>
</evidence>
<evidence type="ECO:0000256" key="10">
    <source>
        <dbReference type="SAM" id="MobiDB-lite"/>
    </source>
</evidence>
<dbReference type="FunFam" id="3.40.50.80:FF:000030">
    <property type="entry name" value="NADPH-dependent diflavin oxidoreductase 1"/>
    <property type="match status" value="1"/>
</dbReference>
<dbReference type="PRINTS" id="PR00371">
    <property type="entry name" value="FPNCR"/>
</dbReference>
<accession>A0A6A6DP42</accession>
<dbReference type="InterPro" id="IPR039261">
    <property type="entry name" value="FNR_nucleotide-bd"/>
</dbReference>
<dbReference type="PANTHER" id="PTHR19384:SF10">
    <property type="entry name" value="NADPH-DEPENDENT DIFLAVIN OXIDOREDUCTASE 1"/>
    <property type="match status" value="1"/>
</dbReference>
<keyword evidence="5 9" id="KW-0288">FMN</keyword>
<protein>
    <recommendedName>
        <fullName evidence="9">NADPH-dependent diflavin oxidoreductase 1</fullName>
        <ecNumber evidence="9">1.18.1.-</ecNumber>
    </recommendedName>
    <alternativeName>
        <fullName evidence="9">NADPH-dependent FMN and FAD-containing oxidoreductase</fullName>
    </alternativeName>
</protein>
<feature type="binding site" evidence="9">
    <location>
        <begin position="439"/>
        <end position="442"/>
    </location>
    <ligand>
        <name>FAD</name>
        <dbReference type="ChEBI" id="CHEBI:57692"/>
    </ligand>
</feature>
<evidence type="ECO:0000313" key="14">
    <source>
        <dbReference type="Proteomes" id="UP000800200"/>
    </source>
</evidence>
<dbReference type="PROSITE" id="PS50902">
    <property type="entry name" value="FLAVODOXIN_LIKE"/>
    <property type="match status" value="1"/>
</dbReference>
<dbReference type="GO" id="GO:0016651">
    <property type="term" value="F:oxidoreductase activity, acting on NAD(P)H"/>
    <property type="evidence" value="ECO:0007669"/>
    <property type="project" value="UniProtKB-UniRule"/>
</dbReference>
<dbReference type="AlphaFoldDB" id="A0A6A6DP42"/>
<proteinExistence type="inferred from homology"/>
<evidence type="ECO:0000256" key="9">
    <source>
        <dbReference type="HAMAP-Rule" id="MF_03178"/>
    </source>
</evidence>
<dbReference type="InterPro" id="IPR017938">
    <property type="entry name" value="Riboflavin_synthase-like_b-brl"/>
</dbReference>
<evidence type="ECO:0000256" key="4">
    <source>
        <dbReference type="ARBA" id="ARBA00022630"/>
    </source>
</evidence>
<feature type="binding site" evidence="9">
    <location>
        <begin position="101"/>
        <end position="110"/>
    </location>
    <ligand>
        <name>FMN</name>
        <dbReference type="ChEBI" id="CHEBI:58210"/>
    </ligand>
</feature>
<dbReference type="Gene3D" id="3.40.50.80">
    <property type="entry name" value="Nucleotide-binding domain of ferredoxin-NADP reductase (FNR) module"/>
    <property type="match status" value="1"/>
</dbReference>
<feature type="region of interest" description="Disordered" evidence="10">
    <location>
        <begin position="186"/>
        <end position="214"/>
    </location>
</feature>
<feature type="binding site" evidence="9">
    <location>
        <begin position="400"/>
        <end position="403"/>
    </location>
    <ligand>
        <name>FAD</name>
        <dbReference type="ChEBI" id="CHEBI:57692"/>
    </ligand>
</feature>
<dbReference type="InterPro" id="IPR028879">
    <property type="entry name" value="NDOR1"/>
</dbReference>
<dbReference type="PRINTS" id="PR00369">
    <property type="entry name" value="FLAVODOXIN"/>
</dbReference>
<comment type="cofactor">
    <cofactor evidence="2 9">
        <name>FAD</name>
        <dbReference type="ChEBI" id="CHEBI:57692"/>
    </cofactor>
</comment>
<dbReference type="GO" id="GO:0016226">
    <property type="term" value="P:iron-sulfur cluster assembly"/>
    <property type="evidence" value="ECO:0007669"/>
    <property type="project" value="UniProtKB-UniRule"/>
</dbReference>
<dbReference type="InterPro" id="IPR023173">
    <property type="entry name" value="NADPH_Cyt_P450_Rdtase_alpha"/>
</dbReference>
<dbReference type="GO" id="GO:0160246">
    <property type="term" value="F:NADPH-iron-sulfur [2Fe-2S] protein oxidoreductase activity"/>
    <property type="evidence" value="ECO:0007669"/>
    <property type="project" value="InterPro"/>
</dbReference>
<feature type="domain" description="Flavodoxin-like" evidence="11">
    <location>
        <begin position="10"/>
        <end position="154"/>
    </location>
</feature>
<keyword evidence="14" id="KW-1185">Reference proteome</keyword>
<evidence type="ECO:0000259" key="12">
    <source>
        <dbReference type="PROSITE" id="PS51384"/>
    </source>
</evidence>
<dbReference type="OrthoDB" id="1856718at2759"/>
<feature type="binding site" evidence="9">
    <location>
        <begin position="16"/>
        <end position="21"/>
    </location>
    <ligand>
        <name>FMN</name>
        <dbReference type="ChEBI" id="CHEBI:58210"/>
    </ligand>
</feature>
<dbReference type="SUPFAM" id="SSF52343">
    <property type="entry name" value="Ferredoxin reductase-like, C-terminal NADP-linked domain"/>
    <property type="match status" value="1"/>
</dbReference>
<feature type="binding site" evidence="9">
    <location>
        <position position="136"/>
    </location>
    <ligand>
        <name>FMN</name>
        <dbReference type="ChEBI" id="CHEBI:58210"/>
    </ligand>
</feature>
<comment type="function">
    <text evidence="9">NADPH-dependent reductase which is a central component of the cytosolic iron-sulfur (Fe-S) protein assembly (CIA) machinery. Transfers electrons from NADPH via its FAD and FMN prosthetic groups to the [2Fe-2S] cluster of DRE2, another key component of the CIA machinery. In turn, this reduced cluster provides electrons for assembly of cytosolic iron-sulfur cluster proteins. Positively controls H(2)O(2)-induced cell death.</text>
</comment>
<evidence type="ECO:0000256" key="7">
    <source>
        <dbReference type="ARBA" id="ARBA00022857"/>
    </source>
</evidence>
<dbReference type="PROSITE" id="PS51384">
    <property type="entry name" value="FAD_FR"/>
    <property type="match status" value="1"/>
</dbReference>
<comment type="subcellular location">
    <subcellularLocation>
        <location evidence="9">Cytoplasm</location>
    </subcellularLocation>
    <subcellularLocation>
        <location evidence="9">Mitochondrion</location>
    </subcellularLocation>
    <text evidence="9">Relocalizes to mitochondria after H(2)O(2) exposure.</text>
</comment>
<dbReference type="Gene3D" id="2.40.30.10">
    <property type="entry name" value="Translation factors"/>
    <property type="match status" value="1"/>
</dbReference>
<dbReference type="InterPro" id="IPR001433">
    <property type="entry name" value="OxRdtase_FAD/NAD-bd"/>
</dbReference>
<evidence type="ECO:0000256" key="8">
    <source>
        <dbReference type="ARBA" id="ARBA00023002"/>
    </source>
</evidence>
<dbReference type="InterPro" id="IPR001094">
    <property type="entry name" value="Flavdoxin-like"/>
</dbReference>
<dbReference type="GO" id="GO:0050660">
    <property type="term" value="F:flavin adenine dinucleotide binding"/>
    <property type="evidence" value="ECO:0007669"/>
    <property type="project" value="UniProtKB-UniRule"/>
</dbReference>
<evidence type="ECO:0000256" key="1">
    <source>
        <dbReference type="ARBA" id="ARBA00001917"/>
    </source>
</evidence>
<comment type="catalytic activity">
    <reaction evidence="9">
        <text>2 oxidized [2Fe-2S]-[protein] + NADPH = 2 reduced [2Fe-2S]-[protein] + NADP(+) + H(+)</text>
        <dbReference type="Rhea" id="RHEA:67716"/>
        <dbReference type="Rhea" id="RHEA-COMP:17327"/>
        <dbReference type="Rhea" id="RHEA-COMP:17328"/>
        <dbReference type="ChEBI" id="CHEBI:15378"/>
        <dbReference type="ChEBI" id="CHEBI:33737"/>
        <dbReference type="ChEBI" id="CHEBI:33738"/>
        <dbReference type="ChEBI" id="CHEBI:57783"/>
        <dbReference type="ChEBI" id="CHEBI:58349"/>
    </reaction>
</comment>
<dbReference type="GO" id="GO:0050661">
    <property type="term" value="F:NADP binding"/>
    <property type="evidence" value="ECO:0007669"/>
    <property type="project" value="UniProtKB-UniRule"/>
</dbReference>
<evidence type="ECO:0000256" key="2">
    <source>
        <dbReference type="ARBA" id="ARBA00001974"/>
    </source>
</evidence>
<dbReference type="Proteomes" id="UP000800200">
    <property type="component" value="Unassembled WGS sequence"/>
</dbReference>
<evidence type="ECO:0000256" key="6">
    <source>
        <dbReference type="ARBA" id="ARBA00022827"/>
    </source>
</evidence>
<comment type="subunit">
    <text evidence="9">Interacts with DRE2; as part of the cytosolic iron-sulfur (Fe-S) protein assembly (CIA) machinery.</text>
</comment>
<dbReference type="GO" id="GO:0005739">
    <property type="term" value="C:mitochondrion"/>
    <property type="evidence" value="ECO:0007669"/>
    <property type="project" value="UniProtKB-SubCell"/>
</dbReference>
<dbReference type="GO" id="GO:0010181">
    <property type="term" value="F:FMN binding"/>
    <property type="evidence" value="ECO:0007669"/>
    <property type="project" value="UniProtKB-UniRule"/>
</dbReference>
<keyword evidence="3 9" id="KW-0963">Cytoplasm</keyword>
<dbReference type="SUPFAM" id="SSF52218">
    <property type="entry name" value="Flavoproteins"/>
    <property type="match status" value="1"/>
</dbReference>
<feature type="binding site" evidence="9">
    <location>
        <position position="370"/>
    </location>
    <ligand>
        <name>FAD</name>
        <dbReference type="ChEBI" id="CHEBI:57692"/>
    </ligand>
</feature>
<dbReference type="InterPro" id="IPR029039">
    <property type="entry name" value="Flavoprotein-like_sf"/>
</dbReference>
<reference evidence="13" key="1">
    <citation type="journal article" date="2020" name="Stud. Mycol.">
        <title>101 Dothideomycetes genomes: a test case for predicting lifestyles and emergence of pathogens.</title>
        <authorList>
            <person name="Haridas S."/>
            <person name="Albert R."/>
            <person name="Binder M."/>
            <person name="Bloem J."/>
            <person name="Labutti K."/>
            <person name="Salamov A."/>
            <person name="Andreopoulos B."/>
            <person name="Baker S."/>
            <person name="Barry K."/>
            <person name="Bills G."/>
            <person name="Bluhm B."/>
            <person name="Cannon C."/>
            <person name="Castanera R."/>
            <person name="Culley D."/>
            <person name="Daum C."/>
            <person name="Ezra D."/>
            <person name="Gonzalez J."/>
            <person name="Henrissat B."/>
            <person name="Kuo A."/>
            <person name="Liang C."/>
            <person name="Lipzen A."/>
            <person name="Lutzoni F."/>
            <person name="Magnuson J."/>
            <person name="Mondo S."/>
            <person name="Nolan M."/>
            <person name="Ohm R."/>
            <person name="Pangilinan J."/>
            <person name="Park H.-J."/>
            <person name="Ramirez L."/>
            <person name="Alfaro M."/>
            <person name="Sun H."/>
            <person name="Tritt A."/>
            <person name="Yoshinaga Y."/>
            <person name="Zwiers L.-H."/>
            <person name="Turgeon B."/>
            <person name="Goodwin S."/>
            <person name="Spatafora J."/>
            <person name="Crous P."/>
            <person name="Grigoriev I."/>
        </authorList>
    </citation>
    <scope>NUCLEOTIDE SEQUENCE</scope>
    <source>
        <strain evidence="13">CBS 207.26</strain>
    </source>
</reference>
<keyword evidence="8 9" id="KW-0560">Oxidoreductase</keyword>
<dbReference type="GO" id="GO:0005829">
    <property type="term" value="C:cytosol"/>
    <property type="evidence" value="ECO:0007669"/>
    <property type="project" value="TreeGrafter"/>
</dbReference>
<dbReference type="EMBL" id="ML994656">
    <property type="protein sequence ID" value="KAF2180733.1"/>
    <property type="molecule type" value="Genomic_DNA"/>
</dbReference>